<dbReference type="AlphaFoldDB" id="A0A9Q1LB43"/>
<dbReference type="EMBL" id="JAJAGQ010000021">
    <property type="protein sequence ID" value="KAJ8530988.1"/>
    <property type="molecule type" value="Genomic_DNA"/>
</dbReference>
<dbReference type="Proteomes" id="UP001152561">
    <property type="component" value="Unassembled WGS sequence"/>
</dbReference>
<keyword evidence="2" id="KW-1185">Reference proteome</keyword>
<proteinExistence type="predicted"/>
<organism evidence="1 2">
    <name type="scientific">Anisodus acutangulus</name>
    <dbReference type="NCBI Taxonomy" id="402998"/>
    <lineage>
        <taxon>Eukaryota</taxon>
        <taxon>Viridiplantae</taxon>
        <taxon>Streptophyta</taxon>
        <taxon>Embryophyta</taxon>
        <taxon>Tracheophyta</taxon>
        <taxon>Spermatophyta</taxon>
        <taxon>Magnoliopsida</taxon>
        <taxon>eudicotyledons</taxon>
        <taxon>Gunneridae</taxon>
        <taxon>Pentapetalae</taxon>
        <taxon>asterids</taxon>
        <taxon>lamiids</taxon>
        <taxon>Solanales</taxon>
        <taxon>Solanaceae</taxon>
        <taxon>Solanoideae</taxon>
        <taxon>Hyoscyameae</taxon>
        <taxon>Anisodus</taxon>
    </lineage>
</organism>
<evidence type="ECO:0000313" key="2">
    <source>
        <dbReference type="Proteomes" id="UP001152561"/>
    </source>
</evidence>
<reference evidence="2" key="1">
    <citation type="journal article" date="2023" name="Proc. Natl. Acad. Sci. U.S.A.">
        <title>Genomic and structural basis for evolution of tropane alkaloid biosynthesis.</title>
        <authorList>
            <person name="Wanga Y.-J."/>
            <person name="Taina T."/>
            <person name="Yua J.-Y."/>
            <person name="Lia J."/>
            <person name="Xua B."/>
            <person name="Chenc J."/>
            <person name="D'Auriad J.C."/>
            <person name="Huanga J.-P."/>
            <person name="Huanga S.-X."/>
        </authorList>
    </citation>
    <scope>NUCLEOTIDE SEQUENCE [LARGE SCALE GENOMIC DNA]</scope>
    <source>
        <strain evidence="2">cv. KIB-2019</strain>
    </source>
</reference>
<accession>A0A9Q1LB43</accession>
<name>A0A9Q1LB43_9SOLA</name>
<comment type="caution">
    <text evidence="1">The sequence shown here is derived from an EMBL/GenBank/DDBJ whole genome shotgun (WGS) entry which is preliminary data.</text>
</comment>
<gene>
    <name evidence="1" type="ORF">K7X08_025719</name>
</gene>
<sequence length="91" mass="10078">MDDYSGDGLGSDAEDGRTTYYDYCEEYGGYDDLGTSQTYDELHQICDSSKSYIYDDSCSDESSDYDDSYGDECADYVEVGSVSPIKPTSEP</sequence>
<evidence type="ECO:0000313" key="1">
    <source>
        <dbReference type="EMBL" id="KAJ8530988.1"/>
    </source>
</evidence>
<protein>
    <submittedName>
        <fullName evidence="1">Uncharacterized protein</fullName>
    </submittedName>
</protein>